<sequence length="103" mass="11601">MAVLGRESGAFNGLLKQQHNSLNCYPALNRTRNLFVITTINIHPFTACPPAELAQALNGRNNRLSTRVFVRYWLKALYLGLRTCRKLAGAPEIFKDRDGKVDI</sequence>
<comment type="caution">
    <text evidence="1">The sequence shown here is derived from an EMBL/GenBank/DDBJ whole genome shotgun (WGS) entry which is preliminary data.</text>
</comment>
<name>A0AAE0XWK8_9GAST</name>
<evidence type="ECO:0000313" key="1">
    <source>
        <dbReference type="EMBL" id="KAK3720711.1"/>
    </source>
</evidence>
<dbReference type="Proteomes" id="UP001283361">
    <property type="component" value="Unassembled WGS sequence"/>
</dbReference>
<organism evidence="1 2">
    <name type="scientific">Elysia crispata</name>
    <name type="common">lettuce slug</name>
    <dbReference type="NCBI Taxonomy" id="231223"/>
    <lineage>
        <taxon>Eukaryota</taxon>
        <taxon>Metazoa</taxon>
        <taxon>Spiralia</taxon>
        <taxon>Lophotrochozoa</taxon>
        <taxon>Mollusca</taxon>
        <taxon>Gastropoda</taxon>
        <taxon>Heterobranchia</taxon>
        <taxon>Euthyneura</taxon>
        <taxon>Panpulmonata</taxon>
        <taxon>Sacoglossa</taxon>
        <taxon>Placobranchoidea</taxon>
        <taxon>Plakobranchidae</taxon>
        <taxon>Elysia</taxon>
    </lineage>
</organism>
<reference evidence="1" key="1">
    <citation type="journal article" date="2023" name="G3 (Bethesda)">
        <title>A reference genome for the long-term kleptoplast-retaining sea slug Elysia crispata morphotype clarki.</title>
        <authorList>
            <person name="Eastman K.E."/>
            <person name="Pendleton A.L."/>
            <person name="Shaikh M.A."/>
            <person name="Suttiyut T."/>
            <person name="Ogas R."/>
            <person name="Tomko P."/>
            <person name="Gavelis G."/>
            <person name="Widhalm J.R."/>
            <person name="Wisecaver J.H."/>
        </authorList>
    </citation>
    <scope>NUCLEOTIDE SEQUENCE</scope>
    <source>
        <strain evidence="1">ECLA1</strain>
    </source>
</reference>
<dbReference type="AlphaFoldDB" id="A0AAE0XWK8"/>
<evidence type="ECO:0000313" key="2">
    <source>
        <dbReference type="Proteomes" id="UP001283361"/>
    </source>
</evidence>
<keyword evidence="2" id="KW-1185">Reference proteome</keyword>
<dbReference type="EMBL" id="JAWDGP010007404">
    <property type="protein sequence ID" value="KAK3720711.1"/>
    <property type="molecule type" value="Genomic_DNA"/>
</dbReference>
<proteinExistence type="predicted"/>
<accession>A0AAE0XWK8</accession>
<protein>
    <submittedName>
        <fullName evidence="1">Uncharacterized protein</fullName>
    </submittedName>
</protein>
<gene>
    <name evidence="1" type="ORF">RRG08_057182</name>
</gene>